<reference evidence="3" key="1">
    <citation type="submission" date="2020-04" db="EMBL/GenBank/DDBJ databases">
        <authorList>
            <person name="Zhang T."/>
        </authorList>
    </citation>
    <scope>NUCLEOTIDE SEQUENCE</scope>
    <source>
        <strain evidence="3">HKST-UBA14</strain>
    </source>
</reference>
<dbReference type="PANTHER" id="PTHR11749">
    <property type="entry name" value="RIBULOSE-5-PHOSPHATE-3-EPIMERASE"/>
    <property type="match status" value="1"/>
</dbReference>
<evidence type="ECO:0000256" key="1">
    <source>
        <dbReference type="ARBA" id="ARBA00022723"/>
    </source>
</evidence>
<evidence type="ECO:0008006" key="5">
    <source>
        <dbReference type="Google" id="ProtNLM"/>
    </source>
</evidence>
<dbReference type="GO" id="GO:0016857">
    <property type="term" value="F:racemase and epimerase activity, acting on carbohydrates and derivatives"/>
    <property type="evidence" value="ECO:0007669"/>
    <property type="project" value="InterPro"/>
</dbReference>
<dbReference type="AlphaFoldDB" id="A0A955RIR1"/>
<reference evidence="3" key="2">
    <citation type="journal article" date="2021" name="Microbiome">
        <title>Successional dynamics and alternative stable states in a saline activated sludge microbial community over 9 years.</title>
        <authorList>
            <person name="Wang Y."/>
            <person name="Ye J."/>
            <person name="Ju F."/>
            <person name="Liu L."/>
            <person name="Boyd J.A."/>
            <person name="Deng Y."/>
            <person name="Parks D.H."/>
            <person name="Jiang X."/>
            <person name="Yin X."/>
            <person name="Woodcroft B.J."/>
            <person name="Tyson G.W."/>
            <person name="Hugenholtz P."/>
            <person name="Polz M.F."/>
            <person name="Zhang T."/>
        </authorList>
    </citation>
    <scope>NUCLEOTIDE SEQUENCE</scope>
    <source>
        <strain evidence="3">HKST-UBA14</strain>
    </source>
</reference>
<dbReference type="InterPro" id="IPR011060">
    <property type="entry name" value="RibuloseP-bd_barrel"/>
</dbReference>
<accession>A0A955RIR1</accession>
<keyword evidence="1" id="KW-0479">Metal-binding</keyword>
<dbReference type="Gene3D" id="3.20.20.70">
    <property type="entry name" value="Aldolase class I"/>
    <property type="match status" value="1"/>
</dbReference>
<protein>
    <recommendedName>
        <fullName evidence="5">Ribulose-phosphate 3-epimerase</fullName>
    </recommendedName>
</protein>
<comment type="caution">
    <text evidence="3">The sequence shown here is derived from an EMBL/GenBank/DDBJ whole genome shotgun (WGS) entry which is preliminary data.</text>
</comment>
<organism evidence="3 4">
    <name type="scientific">Candidatus Dojkabacteria bacterium</name>
    <dbReference type="NCBI Taxonomy" id="2099670"/>
    <lineage>
        <taxon>Bacteria</taxon>
        <taxon>Candidatus Dojkabacteria</taxon>
    </lineage>
</organism>
<dbReference type="SUPFAM" id="SSF51366">
    <property type="entry name" value="Ribulose-phoshate binding barrel"/>
    <property type="match status" value="1"/>
</dbReference>
<dbReference type="InterPro" id="IPR013785">
    <property type="entry name" value="Aldolase_TIM"/>
</dbReference>
<name>A0A955RIR1_9BACT</name>
<evidence type="ECO:0000313" key="3">
    <source>
        <dbReference type="EMBL" id="MCA9383022.1"/>
    </source>
</evidence>
<evidence type="ECO:0000256" key="2">
    <source>
        <dbReference type="ARBA" id="ARBA00023235"/>
    </source>
</evidence>
<dbReference type="Proteomes" id="UP000783287">
    <property type="component" value="Unassembled WGS sequence"/>
</dbReference>
<dbReference type="GO" id="GO:0005975">
    <property type="term" value="P:carbohydrate metabolic process"/>
    <property type="evidence" value="ECO:0007669"/>
    <property type="project" value="InterPro"/>
</dbReference>
<dbReference type="Pfam" id="PF00834">
    <property type="entry name" value="Ribul_P_3_epim"/>
    <property type="match status" value="1"/>
</dbReference>
<evidence type="ECO:0000313" key="4">
    <source>
        <dbReference type="Proteomes" id="UP000783287"/>
    </source>
</evidence>
<dbReference type="GO" id="GO:0046872">
    <property type="term" value="F:metal ion binding"/>
    <property type="evidence" value="ECO:0007669"/>
    <property type="project" value="UniProtKB-KW"/>
</dbReference>
<dbReference type="InterPro" id="IPR000056">
    <property type="entry name" value="Ribul_P_3_epim-like"/>
</dbReference>
<proteinExistence type="predicted"/>
<sequence>MKIHPAILVKHLDDFLEQADAACRFTDEIDIDVIDWLRSPGKTVTAHDVISTTTNLKLNFDLMMDHPMDSIHVLVGDHRVNRIIVNVESKDDFKDAVRYIYNHDKKVGISFNPGSNPQEYKSLFKTLDMVQIMTIEPGRQGNKFDKKQLEVVHQVRGMGFEGLVGIDGGVNMDTIKQIEDYPIDIVSVGSAISKAERPDLVYKKLLKMLN</sequence>
<keyword evidence="2" id="KW-0413">Isomerase</keyword>
<dbReference type="EMBL" id="JAGQLK010000020">
    <property type="protein sequence ID" value="MCA9383022.1"/>
    <property type="molecule type" value="Genomic_DNA"/>
</dbReference>
<gene>
    <name evidence="3" type="ORF">KC909_01530</name>
</gene>